<reference evidence="11" key="2">
    <citation type="submission" date="2020-02" db="EMBL/GenBank/DDBJ databases">
        <authorList>
            <consortium name="NCBI Pathogen Detection Project"/>
        </authorList>
    </citation>
    <scope>NUCLEOTIDE SEQUENCE</scope>
    <source>
        <strain evidence="11">MA.CK_93/00017804</strain>
    </source>
</reference>
<evidence type="ECO:0000256" key="3">
    <source>
        <dbReference type="ARBA" id="ARBA00022603"/>
    </source>
</evidence>
<dbReference type="GO" id="GO:0009307">
    <property type="term" value="P:DNA restriction-modification system"/>
    <property type="evidence" value="ECO:0007669"/>
    <property type="project" value="UniProtKB-KW"/>
</dbReference>
<dbReference type="NCBIfam" id="TIGR00675">
    <property type="entry name" value="dcm"/>
    <property type="match status" value="1"/>
</dbReference>
<dbReference type="GO" id="GO:0006298">
    <property type="term" value="P:mismatch repair"/>
    <property type="evidence" value="ECO:0007669"/>
    <property type="project" value="TreeGrafter"/>
</dbReference>
<dbReference type="InterPro" id="IPR023095">
    <property type="entry name" value="Ade_MeTrfase_dom_2"/>
</dbReference>
<organism evidence="11">
    <name type="scientific">Salmonella enterica</name>
    <name type="common">Salmonella choleraesuis</name>
    <dbReference type="NCBI Taxonomy" id="28901"/>
    <lineage>
        <taxon>Bacteria</taxon>
        <taxon>Pseudomonadati</taxon>
        <taxon>Pseudomonadota</taxon>
        <taxon>Gammaproteobacteria</taxon>
        <taxon>Enterobacterales</taxon>
        <taxon>Enterobacteriaceae</taxon>
        <taxon>Salmonella</taxon>
    </lineage>
</organism>
<dbReference type="Gene3D" id="3.40.50.150">
    <property type="entry name" value="Vaccinia Virus protein VP39"/>
    <property type="match status" value="2"/>
</dbReference>
<comment type="catalytic activity">
    <reaction evidence="7">
        <text>a 2'-deoxycytidine in DNA + S-adenosyl-L-methionine = a 5-methyl-2'-deoxycytidine in DNA + S-adenosyl-L-homocysteine + H(+)</text>
        <dbReference type="Rhea" id="RHEA:13681"/>
        <dbReference type="Rhea" id="RHEA-COMP:11369"/>
        <dbReference type="Rhea" id="RHEA-COMP:11370"/>
        <dbReference type="ChEBI" id="CHEBI:15378"/>
        <dbReference type="ChEBI" id="CHEBI:57856"/>
        <dbReference type="ChEBI" id="CHEBI:59789"/>
        <dbReference type="ChEBI" id="CHEBI:85452"/>
        <dbReference type="ChEBI" id="CHEBI:85454"/>
        <dbReference type="EC" id="2.1.1.37"/>
    </reaction>
</comment>
<comment type="caution">
    <text evidence="11">The sequence shown here is derived from an EMBL/GenBank/DDBJ whole genome shotgun (WGS) entry which is preliminary data.</text>
</comment>
<dbReference type="NCBIfam" id="TIGR00571">
    <property type="entry name" value="dam"/>
    <property type="match status" value="1"/>
</dbReference>
<comment type="catalytic activity">
    <reaction evidence="8">
        <text>a 2'-deoxyadenosine in DNA + S-adenosyl-L-methionine = an N(6)-methyl-2'-deoxyadenosine in DNA + S-adenosyl-L-homocysteine + H(+)</text>
        <dbReference type="Rhea" id="RHEA:15197"/>
        <dbReference type="Rhea" id="RHEA-COMP:12418"/>
        <dbReference type="Rhea" id="RHEA-COMP:12419"/>
        <dbReference type="ChEBI" id="CHEBI:15378"/>
        <dbReference type="ChEBI" id="CHEBI:57856"/>
        <dbReference type="ChEBI" id="CHEBI:59789"/>
        <dbReference type="ChEBI" id="CHEBI:90615"/>
        <dbReference type="ChEBI" id="CHEBI:90616"/>
        <dbReference type="EC" id="2.1.1.72"/>
    </reaction>
</comment>
<dbReference type="PROSITE" id="PS00094">
    <property type="entry name" value="C5_MTASE_1"/>
    <property type="match status" value="1"/>
</dbReference>
<evidence type="ECO:0000256" key="8">
    <source>
        <dbReference type="ARBA" id="ARBA00047942"/>
    </source>
</evidence>
<dbReference type="Pfam" id="PF02086">
    <property type="entry name" value="MethyltransfD12"/>
    <property type="match status" value="1"/>
</dbReference>
<dbReference type="PANTHER" id="PTHR30481:SF3">
    <property type="entry name" value="DNA ADENINE METHYLASE"/>
    <property type="match status" value="1"/>
</dbReference>
<keyword evidence="5 9" id="KW-0949">S-adenosyl-L-methionine</keyword>
<dbReference type="GO" id="GO:1904047">
    <property type="term" value="F:S-adenosyl-L-methionine binding"/>
    <property type="evidence" value="ECO:0007669"/>
    <property type="project" value="TreeGrafter"/>
</dbReference>
<sequence>MRYGSVCSGIEAASIAWEPLGWQPAWFAEIEAFPSAVLATHWPDVTNLGDMTGIAAAVHAGDVEAPDVLVGGTPCQAFSIAGLRNGLADKRGQLSLSYVELANAIDDKRRERGEEEAIIVWENVPGVLSSKDNAFGCFIGALAGENCELQPAGGKWSNAGCVYGPSRIVAWRVLDAQFFRVAQRRRRVFVVASARKEFDPAEVLFEFDSMRRDTPPRREPQTAVTTDTGSGVEGGSHWDNPANPHPTLNQSNNIGGIGGIGASNQEVFSQRGSGLVSETQYGTEIAGVLTARHDSSPCADRGMNVVGAYRMTAFGEYSGDGTASTVKARDYKDATDLAVTYTDVSRTLLSKSNDSMAEDLETYAIHGTQDPDANHELAHTLGRNHGQENACIAFSYKDNGSDAAVDLSPTLRAGNHDKSHANSGQPPAIACAFKAGQGAKAGGIGFAEEQSPTLTSASSGSNLVPAVMRGFQVRRLTPVECERLQGFPDNHTLISWRGKDATDCPDGPRYKAIGNSMAVPVMRWIGERIAAALPVEEPTSRTWRRPFLKWAGGKYSLLPDLYQLIPAGMRLIEPFVGGGSVFLNSDKHGSFLLADVNTDLINLYQMLAVVPGAVIRHARVMFDRLNNAESYTALRDEFNAQVMDGPERAAAFLFLNRHCFNGLIRYNRNNQFNVGWGKYPSPYFPLDEINAFTEMANNCVFMAAGFRRTLALAGEGDVVYCDPPYEPMPGTAGFTNYAAGGFTWDDHIALAECCVAAHQRGARVVIGNSTAPRVIDLYSQHGFEIHHISARRSISSKGSTRETAKDLVAIL</sequence>
<evidence type="ECO:0000256" key="6">
    <source>
        <dbReference type="ARBA" id="ARBA00022747"/>
    </source>
</evidence>
<dbReference type="PRINTS" id="PR00505">
    <property type="entry name" value="D12N6MTFRASE"/>
</dbReference>
<evidence type="ECO:0000256" key="10">
    <source>
        <dbReference type="SAM" id="MobiDB-lite"/>
    </source>
</evidence>
<name>A0A742L0F7_SALER</name>
<protein>
    <recommendedName>
        <fullName evidence="2">site-specific DNA-methyltransferase (adenine-specific)</fullName>
        <ecNumber evidence="2">2.1.1.72</ecNumber>
    </recommendedName>
</protein>
<dbReference type="EMBL" id="DAAUNA010000010">
    <property type="protein sequence ID" value="HAF1404934.1"/>
    <property type="molecule type" value="Genomic_DNA"/>
</dbReference>
<evidence type="ECO:0000256" key="7">
    <source>
        <dbReference type="ARBA" id="ARBA00047422"/>
    </source>
</evidence>
<dbReference type="PANTHER" id="PTHR30481">
    <property type="entry name" value="DNA ADENINE METHYLASE"/>
    <property type="match status" value="1"/>
</dbReference>
<keyword evidence="6" id="KW-0680">Restriction system</keyword>
<dbReference type="SUPFAM" id="SSF53335">
    <property type="entry name" value="S-adenosyl-L-methionine-dependent methyltransferases"/>
    <property type="match status" value="2"/>
</dbReference>
<dbReference type="PROSITE" id="PS51679">
    <property type="entry name" value="SAM_MT_C5"/>
    <property type="match status" value="1"/>
</dbReference>
<feature type="region of interest" description="Disordered" evidence="10">
    <location>
        <begin position="212"/>
        <end position="250"/>
    </location>
</feature>
<accession>A0A742L0F7</accession>
<dbReference type="Gene3D" id="1.10.1020.10">
    <property type="entry name" value="Adenine-specific Methyltransferase, Domain 2"/>
    <property type="match status" value="1"/>
</dbReference>
<dbReference type="InterPro" id="IPR012327">
    <property type="entry name" value="MeTrfase_D12"/>
</dbReference>
<dbReference type="GO" id="GO:0032259">
    <property type="term" value="P:methylation"/>
    <property type="evidence" value="ECO:0007669"/>
    <property type="project" value="UniProtKB-KW"/>
</dbReference>
<comment type="similarity">
    <text evidence="9">Belongs to the class I-like SAM-binding methyltransferase superfamily. C5-methyltransferase family.</text>
</comment>
<gene>
    <name evidence="11" type="ORF">G8M00_003512</name>
</gene>
<dbReference type="GO" id="GO:0043565">
    <property type="term" value="F:sequence-specific DNA binding"/>
    <property type="evidence" value="ECO:0007669"/>
    <property type="project" value="TreeGrafter"/>
</dbReference>
<proteinExistence type="inferred from homology"/>
<reference evidence="11" key="1">
    <citation type="journal article" date="2018" name="Genome Biol.">
        <title>SKESA: strategic k-mer extension for scrupulous assemblies.</title>
        <authorList>
            <person name="Souvorov A."/>
            <person name="Agarwala R."/>
            <person name="Lipman D.J."/>
        </authorList>
    </citation>
    <scope>NUCLEOTIDE SEQUENCE</scope>
    <source>
        <strain evidence="11">MA.CK_93/00017804</strain>
    </source>
</reference>
<dbReference type="EC" id="2.1.1.72" evidence="2"/>
<dbReference type="AlphaFoldDB" id="A0A742L0F7"/>
<evidence type="ECO:0000256" key="2">
    <source>
        <dbReference type="ARBA" id="ARBA00011900"/>
    </source>
</evidence>
<keyword evidence="4 9" id="KW-0808">Transferase</keyword>
<dbReference type="InterPro" id="IPR029063">
    <property type="entry name" value="SAM-dependent_MTases_sf"/>
</dbReference>
<feature type="active site" evidence="9">
    <location>
        <position position="75"/>
    </location>
</feature>
<dbReference type="Pfam" id="PF00145">
    <property type="entry name" value="DNA_methylase"/>
    <property type="match status" value="2"/>
</dbReference>
<dbReference type="InterPro" id="IPR002052">
    <property type="entry name" value="DNA_methylase_N6_adenine_CS"/>
</dbReference>
<dbReference type="InterPro" id="IPR018117">
    <property type="entry name" value="C5_DNA_meth_AS"/>
</dbReference>
<dbReference type="PROSITE" id="PS00092">
    <property type="entry name" value="N6_MTASE"/>
    <property type="match status" value="1"/>
</dbReference>
<comment type="similarity">
    <text evidence="1">Belongs to the N(4)/N(6)-methyltransferase family.</text>
</comment>
<evidence type="ECO:0000256" key="5">
    <source>
        <dbReference type="ARBA" id="ARBA00022691"/>
    </source>
</evidence>
<evidence type="ECO:0000256" key="4">
    <source>
        <dbReference type="ARBA" id="ARBA00022679"/>
    </source>
</evidence>
<dbReference type="GO" id="GO:0009007">
    <property type="term" value="F:site-specific DNA-methyltransferase (adenine-specific) activity"/>
    <property type="evidence" value="ECO:0007669"/>
    <property type="project" value="UniProtKB-EC"/>
</dbReference>
<dbReference type="InterPro" id="IPR001525">
    <property type="entry name" value="C5_MeTfrase"/>
</dbReference>
<dbReference type="GO" id="GO:0003886">
    <property type="term" value="F:DNA (cytosine-5-)-methyltransferase activity"/>
    <property type="evidence" value="ECO:0007669"/>
    <property type="project" value="UniProtKB-EC"/>
</dbReference>
<keyword evidence="3 9" id="KW-0489">Methyltransferase</keyword>
<dbReference type="Gene3D" id="3.90.120.10">
    <property type="entry name" value="DNA Methylase, subunit A, domain 2"/>
    <property type="match status" value="1"/>
</dbReference>
<evidence type="ECO:0000313" key="11">
    <source>
        <dbReference type="EMBL" id="HAF1404934.1"/>
    </source>
</evidence>
<evidence type="ECO:0000256" key="1">
    <source>
        <dbReference type="ARBA" id="ARBA00006594"/>
    </source>
</evidence>
<evidence type="ECO:0000256" key="9">
    <source>
        <dbReference type="PROSITE-ProRule" id="PRU01016"/>
    </source>
</evidence>